<dbReference type="Proteomes" id="UP000674234">
    <property type="component" value="Unassembled WGS sequence"/>
</dbReference>
<protein>
    <submittedName>
        <fullName evidence="1">Uncharacterized protein</fullName>
    </submittedName>
</protein>
<organism evidence="1 2">
    <name type="scientific">Microbispora oryzae</name>
    <dbReference type="NCBI Taxonomy" id="2806554"/>
    <lineage>
        <taxon>Bacteria</taxon>
        <taxon>Bacillati</taxon>
        <taxon>Actinomycetota</taxon>
        <taxon>Actinomycetes</taxon>
        <taxon>Streptosporangiales</taxon>
        <taxon>Streptosporangiaceae</taxon>
        <taxon>Microbispora</taxon>
    </lineage>
</organism>
<name>A0A940WHN0_9ACTN</name>
<reference evidence="1" key="1">
    <citation type="submission" date="2021-02" db="EMBL/GenBank/DDBJ databases">
        <title>Draft genome sequence of Microbispora sp. RL4-1S isolated from rice leaves in Thailand.</title>
        <authorList>
            <person name="Muangham S."/>
            <person name="Duangmal K."/>
        </authorList>
    </citation>
    <scope>NUCLEOTIDE SEQUENCE</scope>
    <source>
        <strain evidence="1">RL4-1S</strain>
    </source>
</reference>
<comment type="caution">
    <text evidence="1">The sequence shown here is derived from an EMBL/GenBank/DDBJ whole genome shotgun (WGS) entry which is preliminary data.</text>
</comment>
<sequence length="90" mass="9770">MEIDPFGDAAGGVFARWHASPALTRAATEALERADHQAHALQHLGVIVEAMRNAMRAILISAGYEVRDEDDIRVLELRIVAGPVSQTEHG</sequence>
<accession>A0A940WHN0</accession>
<evidence type="ECO:0000313" key="1">
    <source>
        <dbReference type="EMBL" id="MBP2705023.1"/>
    </source>
</evidence>
<keyword evidence="2" id="KW-1185">Reference proteome</keyword>
<dbReference type="RefSeq" id="WP_210156293.1">
    <property type="nucleotide sequence ID" value="NZ_JAFCNB010000006.1"/>
</dbReference>
<dbReference type="EMBL" id="JAFCNB010000006">
    <property type="protein sequence ID" value="MBP2705023.1"/>
    <property type="molecule type" value="Genomic_DNA"/>
</dbReference>
<proteinExistence type="predicted"/>
<gene>
    <name evidence="1" type="ORF">JOL79_14490</name>
</gene>
<dbReference type="AlphaFoldDB" id="A0A940WHN0"/>
<evidence type="ECO:0000313" key="2">
    <source>
        <dbReference type="Proteomes" id="UP000674234"/>
    </source>
</evidence>